<reference evidence="22" key="1">
    <citation type="submission" date="2020-11" db="EMBL/GenBank/DDBJ databases">
        <authorList>
            <person name="Tran Van P."/>
        </authorList>
    </citation>
    <scope>NUCLEOTIDE SEQUENCE</scope>
</reference>
<comment type="similarity">
    <text evidence="2">Belongs to the snRNP Sm proteins family.</text>
</comment>
<dbReference type="FunFam" id="2.30.30.100:FF:000023">
    <property type="entry name" value="Small nuclear ribonucleoprotein G"/>
    <property type="match status" value="1"/>
</dbReference>
<dbReference type="EMBL" id="CAJPEV010000128">
    <property type="protein sequence ID" value="CAG0881037.1"/>
    <property type="molecule type" value="Genomic_DNA"/>
</dbReference>
<evidence type="ECO:0000256" key="5">
    <source>
        <dbReference type="ARBA" id="ARBA00022670"/>
    </source>
</evidence>
<evidence type="ECO:0000259" key="20">
    <source>
        <dbReference type="PROSITE" id="PS50240"/>
    </source>
</evidence>
<keyword evidence="3" id="KW-0768">Sushi</keyword>
<feature type="domain" description="Peptidase S1" evidence="20">
    <location>
        <begin position="170"/>
        <end position="403"/>
    </location>
</feature>
<dbReference type="InterPro" id="IPR047575">
    <property type="entry name" value="Sm"/>
</dbReference>
<dbReference type="InterPro" id="IPR043504">
    <property type="entry name" value="Peptidase_S1_PA_chymotrypsin"/>
</dbReference>
<dbReference type="PANTHER" id="PTHR24252">
    <property type="entry name" value="ACROSIN-RELATED"/>
    <property type="match status" value="1"/>
</dbReference>
<evidence type="ECO:0000256" key="14">
    <source>
        <dbReference type="ARBA" id="ARBA00023242"/>
    </source>
</evidence>
<keyword evidence="14" id="KW-0539">Nucleus</keyword>
<dbReference type="PROSITE" id="PS50240">
    <property type="entry name" value="TRYPSIN_DOM"/>
    <property type="match status" value="1"/>
</dbReference>
<evidence type="ECO:0000256" key="17">
    <source>
        <dbReference type="ARBA" id="ARBA00052079"/>
    </source>
</evidence>
<name>A0A7R8X692_9CRUS</name>
<evidence type="ECO:0000256" key="1">
    <source>
        <dbReference type="ARBA" id="ARBA00004123"/>
    </source>
</evidence>
<dbReference type="InterPro" id="IPR033116">
    <property type="entry name" value="TRYPSIN_SER"/>
</dbReference>
<evidence type="ECO:0000256" key="11">
    <source>
        <dbReference type="ARBA" id="ARBA00022884"/>
    </source>
</evidence>
<keyword evidence="11" id="KW-0694">RNA-binding</keyword>
<dbReference type="SMART" id="SM00651">
    <property type="entry name" value="Sm"/>
    <property type="match status" value="1"/>
</dbReference>
<dbReference type="AlphaFoldDB" id="A0A7R8X692"/>
<evidence type="ECO:0000256" key="16">
    <source>
        <dbReference type="ARBA" id="ARBA00041356"/>
    </source>
</evidence>
<evidence type="ECO:0000313" key="23">
    <source>
        <dbReference type="Proteomes" id="UP000677054"/>
    </source>
</evidence>
<evidence type="ECO:0000313" key="22">
    <source>
        <dbReference type="EMBL" id="CAD7241371.1"/>
    </source>
</evidence>
<sequence length="418" mass="44328">MSTKAHAPELKKFMDKRVQLLLNAGRKVAGILRGFDPFMNLVLDEGVEGTKGVQNHIGMIVVRGNSISLMEALDRVWYCGSGKLKPTNVGTSLIVKFSQTGGGSRFTCSVDCGTITMTATTPTATTPTGTVTTPMTTPPSTCICGVSQLAPTLWRSMETKETQEEDLDRIVGGTAVPDQRKYPWMAYFGECGGALINDRYVLTAAHCITSQSATVSVTLGDLDKSNPSDGDIINISATPIVHPQYNAKTLDNDVALLHLNTPVNFTAHPTIRPICLSSSAKPVAGQDVVIAGWGHTSYGGPAPSVMREAVVKIDDQATCVNAYNPYAGGRGRSITGNMFCASGPGKDSCQGDSGGPLMQKTTDGSFVEIGIVSWGNGCADPLFPGVYTVVANYVDNFIRDNTKDAVACRPLPPIRGKE</sequence>
<keyword evidence="13" id="KW-0508">mRNA splicing</keyword>
<evidence type="ECO:0000256" key="8">
    <source>
        <dbReference type="ARBA" id="ARBA00022801"/>
    </source>
</evidence>
<keyword evidence="12" id="KW-1015">Disulfide bond</keyword>
<dbReference type="InterPro" id="IPR001254">
    <property type="entry name" value="Trypsin_dom"/>
</dbReference>
<keyword evidence="7" id="KW-0732">Signal</keyword>
<dbReference type="PANTHER" id="PTHR24252:SF7">
    <property type="entry name" value="HYALIN"/>
    <property type="match status" value="1"/>
</dbReference>
<dbReference type="GO" id="GO:0042381">
    <property type="term" value="P:hemolymph coagulation"/>
    <property type="evidence" value="ECO:0007669"/>
    <property type="project" value="UniProtKB-KW"/>
</dbReference>
<keyword evidence="8 19" id="KW-0378">Hydrolase</keyword>
<dbReference type="InterPro" id="IPR010920">
    <property type="entry name" value="LSM_dom_sf"/>
</dbReference>
<keyword evidence="23" id="KW-1185">Reference proteome</keyword>
<evidence type="ECO:0000256" key="6">
    <source>
        <dbReference type="ARBA" id="ARBA00022728"/>
    </source>
</evidence>
<dbReference type="EMBL" id="LR899645">
    <property type="protein sequence ID" value="CAD7241371.1"/>
    <property type="molecule type" value="Genomic_DNA"/>
</dbReference>
<dbReference type="GO" id="GO:0005681">
    <property type="term" value="C:spliceosomal complex"/>
    <property type="evidence" value="ECO:0007669"/>
    <property type="project" value="UniProtKB-KW"/>
</dbReference>
<dbReference type="InterPro" id="IPR009003">
    <property type="entry name" value="Peptidase_S1_PA"/>
</dbReference>
<evidence type="ECO:0000256" key="12">
    <source>
        <dbReference type="ARBA" id="ARBA00023157"/>
    </source>
</evidence>
<dbReference type="PRINTS" id="PR00722">
    <property type="entry name" value="CHYMOTRYPSIN"/>
</dbReference>
<dbReference type="SUPFAM" id="SSF50182">
    <property type="entry name" value="Sm-like ribonucleoproteins"/>
    <property type="match status" value="1"/>
</dbReference>
<evidence type="ECO:0000256" key="3">
    <source>
        <dbReference type="ARBA" id="ARBA00022659"/>
    </source>
</evidence>
<keyword evidence="15" id="KW-0687">Ribonucleoprotein</keyword>
<dbReference type="CDD" id="cd01719">
    <property type="entry name" value="Sm_G"/>
    <property type="match status" value="1"/>
</dbReference>
<dbReference type="InterPro" id="IPR001314">
    <property type="entry name" value="Peptidase_S1A"/>
</dbReference>
<dbReference type="InterPro" id="IPR018114">
    <property type="entry name" value="TRYPSIN_HIS"/>
</dbReference>
<dbReference type="PROSITE" id="PS00135">
    <property type="entry name" value="TRYPSIN_SER"/>
    <property type="match status" value="1"/>
</dbReference>
<dbReference type="GO" id="GO:0003723">
    <property type="term" value="F:RNA binding"/>
    <property type="evidence" value="ECO:0007669"/>
    <property type="project" value="UniProtKB-KW"/>
</dbReference>
<proteinExistence type="inferred from homology"/>
<evidence type="ECO:0000256" key="2">
    <source>
        <dbReference type="ARBA" id="ARBA00006850"/>
    </source>
</evidence>
<gene>
    <name evidence="22" type="ORF">DSTB1V02_LOCUS1364</name>
</gene>
<dbReference type="CDD" id="cd00190">
    <property type="entry name" value="Tryp_SPc"/>
    <property type="match status" value="1"/>
</dbReference>
<feature type="domain" description="Sm" evidence="21">
    <location>
        <begin position="5"/>
        <end position="76"/>
    </location>
</feature>
<evidence type="ECO:0000256" key="15">
    <source>
        <dbReference type="ARBA" id="ARBA00023274"/>
    </source>
</evidence>
<protein>
    <recommendedName>
        <fullName evidence="18">limulus clotting factor C</fullName>
        <ecNumber evidence="18">3.4.21.84</ecNumber>
    </recommendedName>
    <alternativeName>
        <fullName evidence="16">Sm protein G</fullName>
    </alternativeName>
</protein>
<dbReference type="InterPro" id="IPR001163">
    <property type="entry name" value="Sm_dom_euk/arc"/>
</dbReference>
<keyword evidence="5 19" id="KW-0645">Protease</keyword>
<dbReference type="Gene3D" id="2.30.30.100">
    <property type="match status" value="1"/>
</dbReference>
<comment type="subcellular location">
    <subcellularLocation>
        <location evidence="1">Nucleus</location>
    </subcellularLocation>
</comment>
<organism evidence="22">
    <name type="scientific">Darwinula stevensoni</name>
    <dbReference type="NCBI Taxonomy" id="69355"/>
    <lineage>
        <taxon>Eukaryota</taxon>
        <taxon>Metazoa</taxon>
        <taxon>Ecdysozoa</taxon>
        <taxon>Arthropoda</taxon>
        <taxon>Crustacea</taxon>
        <taxon>Oligostraca</taxon>
        <taxon>Ostracoda</taxon>
        <taxon>Podocopa</taxon>
        <taxon>Podocopida</taxon>
        <taxon>Darwinulocopina</taxon>
        <taxon>Darwinuloidea</taxon>
        <taxon>Darwinulidae</taxon>
        <taxon>Darwinula</taxon>
    </lineage>
</organism>
<dbReference type="OrthoDB" id="10059102at2759"/>
<dbReference type="Proteomes" id="UP000677054">
    <property type="component" value="Unassembled WGS sequence"/>
</dbReference>
<dbReference type="Gene3D" id="2.40.10.10">
    <property type="entry name" value="Trypsin-like serine proteases"/>
    <property type="match status" value="1"/>
</dbReference>
<keyword evidence="6" id="KW-0747">Spliceosome</keyword>
<evidence type="ECO:0000256" key="19">
    <source>
        <dbReference type="RuleBase" id="RU363034"/>
    </source>
</evidence>
<dbReference type="PROSITE" id="PS00134">
    <property type="entry name" value="TRYPSIN_HIS"/>
    <property type="match status" value="1"/>
</dbReference>
<dbReference type="Pfam" id="PF01423">
    <property type="entry name" value="LSM"/>
    <property type="match status" value="1"/>
</dbReference>
<dbReference type="SUPFAM" id="SSF50494">
    <property type="entry name" value="Trypsin-like serine proteases"/>
    <property type="match status" value="1"/>
</dbReference>
<dbReference type="GO" id="GO:0000398">
    <property type="term" value="P:mRNA splicing, via spliceosome"/>
    <property type="evidence" value="ECO:0007669"/>
    <property type="project" value="InterPro"/>
</dbReference>
<dbReference type="FunFam" id="2.40.10.10:FF:000120">
    <property type="entry name" value="Putative serine protease"/>
    <property type="match status" value="1"/>
</dbReference>
<evidence type="ECO:0000256" key="9">
    <source>
        <dbReference type="ARBA" id="ARBA00022820"/>
    </source>
</evidence>
<evidence type="ECO:0000256" key="13">
    <source>
        <dbReference type="ARBA" id="ARBA00023187"/>
    </source>
</evidence>
<dbReference type="EC" id="3.4.21.84" evidence="18"/>
<evidence type="ECO:0000259" key="21">
    <source>
        <dbReference type="PROSITE" id="PS52002"/>
    </source>
</evidence>
<dbReference type="Pfam" id="PF00089">
    <property type="entry name" value="Trypsin"/>
    <property type="match status" value="1"/>
</dbReference>
<dbReference type="InterPro" id="IPR034098">
    <property type="entry name" value="Sm_G"/>
</dbReference>
<keyword evidence="10 19" id="KW-0720">Serine protease</keyword>
<dbReference type="GO" id="GO:0006508">
    <property type="term" value="P:proteolysis"/>
    <property type="evidence" value="ECO:0007669"/>
    <property type="project" value="UniProtKB-KW"/>
</dbReference>
<evidence type="ECO:0000256" key="10">
    <source>
        <dbReference type="ARBA" id="ARBA00022825"/>
    </source>
</evidence>
<accession>A0A7R8X692</accession>
<evidence type="ECO:0000256" key="7">
    <source>
        <dbReference type="ARBA" id="ARBA00022729"/>
    </source>
</evidence>
<dbReference type="PROSITE" id="PS52002">
    <property type="entry name" value="SM"/>
    <property type="match status" value="1"/>
</dbReference>
<keyword evidence="9" id="KW-0353">Hemolymph clotting</keyword>
<dbReference type="SMART" id="SM00020">
    <property type="entry name" value="Tryp_SPc"/>
    <property type="match status" value="1"/>
</dbReference>
<evidence type="ECO:0000256" key="4">
    <source>
        <dbReference type="ARBA" id="ARBA00022664"/>
    </source>
</evidence>
<evidence type="ECO:0000256" key="18">
    <source>
        <dbReference type="ARBA" id="ARBA00066707"/>
    </source>
</evidence>
<comment type="catalytic activity">
    <reaction evidence="17">
        <text>Selective cleavage of 103-Arg-|-Ser-104 and 124-Ile-|-Ile-125 bonds in Limulus clotting factor B to form activated factor B. Cleavage of -Pro-Arg-|-Xaa- bonds in synthetic substrates.</text>
        <dbReference type="EC" id="3.4.21.84"/>
    </reaction>
</comment>
<keyword evidence="4" id="KW-0507">mRNA processing</keyword>
<dbReference type="GO" id="GO:0004252">
    <property type="term" value="F:serine-type endopeptidase activity"/>
    <property type="evidence" value="ECO:0007669"/>
    <property type="project" value="InterPro"/>
</dbReference>